<reference evidence="3 4" key="1">
    <citation type="submission" date="2020-08" db="EMBL/GenBank/DDBJ databases">
        <title>Bridging the membrane lipid divide: bacteria of the FCB group superphylum have the potential to synthesize archaeal ether lipids.</title>
        <authorList>
            <person name="Villanueva L."/>
            <person name="Von Meijenfeldt F.A.B."/>
            <person name="Westbye A.B."/>
            <person name="Yadav S."/>
            <person name="Hopmans E.C."/>
            <person name="Dutilh B.E."/>
            <person name="Sinninghe Damste J.S."/>
        </authorList>
    </citation>
    <scope>NUCLEOTIDE SEQUENCE [LARGE SCALE GENOMIC DNA]</scope>
    <source>
        <strain evidence="3">NIOZ-UU36</strain>
    </source>
</reference>
<proteinExistence type="predicted"/>
<evidence type="ECO:0000259" key="2">
    <source>
        <dbReference type="Pfam" id="PF14353"/>
    </source>
</evidence>
<evidence type="ECO:0000313" key="4">
    <source>
        <dbReference type="Proteomes" id="UP000614469"/>
    </source>
</evidence>
<sequence>MPQQQIACPQCKQPIAVNIEQLFDVTSDPAAKQRLLGGISNVARCQTCGYEGPLATPIVYHDNEKDLLLTYFPPELAMPVNEQERIVGPLITKITNNLAPANRKGYLLSPQTFFTYQSLMERILGADGITPEMIKGQQDRVNVIEKLLTAKDDEARKELIKQDESLFDEQFFGLFGQLRQAAASSGQAETAEQMQSLEKLLLDETELGKQLQESMQEMDAAAKSIEALGEELTRENLLDLIVDAPNESRVQALVRMARQGLDYVFFQQLTERIEAEKDEEKRKELEDLRERLLDQVNEIDRQIEERIKQAQGFLNSLLEQEDIGRATEANLQSFDQGVIQVLESMLHKATEDKDEALLAKLQQVVEVLQKASGPQPDYEFIEKLIAAQGDEALAKVIKENEEKINDELLQTLGGIVAQSQGQEKEPSPQEKEMFEQMEKVYSAVLKFTMQKNMG</sequence>
<name>A0A8J6NFI8_9CHLR</name>
<dbReference type="Pfam" id="PF14353">
    <property type="entry name" value="CpXC"/>
    <property type="match status" value="1"/>
</dbReference>
<gene>
    <name evidence="3" type="ORF">H8E29_04450</name>
</gene>
<comment type="caution">
    <text evidence="3">The sequence shown here is derived from an EMBL/GenBank/DDBJ whole genome shotgun (WGS) entry which is preliminary data.</text>
</comment>
<protein>
    <recommendedName>
        <fullName evidence="2">CpXC domain-containing protein</fullName>
    </recommendedName>
</protein>
<feature type="domain" description="CpXC" evidence="2">
    <location>
        <begin position="6"/>
        <end position="134"/>
    </location>
</feature>
<evidence type="ECO:0000313" key="3">
    <source>
        <dbReference type="EMBL" id="MBC8334493.1"/>
    </source>
</evidence>
<accession>A0A8J6NFI8</accession>
<organism evidence="3 4">
    <name type="scientific">Candidatus Desulfolinea nitratireducens</name>
    <dbReference type="NCBI Taxonomy" id="2841698"/>
    <lineage>
        <taxon>Bacteria</taxon>
        <taxon>Bacillati</taxon>
        <taxon>Chloroflexota</taxon>
        <taxon>Anaerolineae</taxon>
        <taxon>Anaerolineales</taxon>
        <taxon>Anaerolineales incertae sedis</taxon>
        <taxon>Candidatus Desulfolinea</taxon>
    </lineage>
</organism>
<dbReference type="AlphaFoldDB" id="A0A8J6NFI8"/>
<feature type="coiled-coil region" evidence="1">
    <location>
        <begin position="266"/>
        <end position="309"/>
    </location>
</feature>
<dbReference type="EMBL" id="JACNJN010000068">
    <property type="protein sequence ID" value="MBC8334493.1"/>
    <property type="molecule type" value="Genomic_DNA"/>
</dbReference>
<dbReference type="InterPro" id="IPR025682">
    <property type="entry name" value="CpXC_dom"/>
</dbReference>
<dbReference type="Proteomes" id="UP000614469">
    <property type="component" value="Unassembled WGS sequence"/>
</dbReference>
<evidence type="ECO:0000256" key="1">
    <source>
        <dbReference type="SAM" id="Coils"/>
    </source>
</evidence>
<keyword evidence="1" id="KW-0175">Coiled coil</keyword>